<evidence type="ECO:0000256" key="1">
    <source>
        <dbReference type="ARBA" id="ARBA00008779"/>
    </source>
</evidence>
<dbReference type="InterPro" id="IPR000917">
    <property type="entry name" value="Sulfatase_N"/>
</dbReference>
<protein>
    <submittedName>
        <fullName evidence="4">Sulfatase</fullName>
        <ecNumber evidence="4">3.1.6.1</ecNumber>
    </submittedName>
</protein>
<organism evidence="4 5">
    <name type="scientific">Hungatella hathewayi</name>
    <dbReference type="NCBI Taxonomy" id="154046"/>
    <lineage>
        <taxon>Bacteria</taxon>
        <taxon>Bacillati</taxon>
        <taxon>Bacillota</taxon>
        <taxon>Clostridia</taxon>
        <taxon>Lachnospirales</taxon>
        <taxon>Lachnospiraceae</taxon>
        <taxon>Hungatella</taxon>
    </lineage>
</organism>
<reference evidence="4 5" key="1">
    <citation type="submission" date="2015-09" db="EMBL/GenBank/DDBJ databases">
        <authorList>
            <consortium name="Pathogen Informatics"/>
        </authorList>
    </citation>
    <scope>NUCLEOTIDE SEQUENCE [LARGE SCALE GENOMIC DNA]</scope>
    <source>
        <strain evidence="4 5">2789STDY5608850</strain>
    </source>
</reference>
<dbReference type="Pfam" id="PF00884">
    <property type="entry name" value="Sulfatase"/>
    <property type="match status" value="1"/>
</dbReference>
<keyword evidence="2 4" id="KW-0378">Hydrolase</keyword>
<dbReference type="CDD" id="cd16034">
    <property type="entry name" value="sulfatase_like"/>
    <property type="match status" value="1"/>
</dbReference>
<comment type="similarity">
    <text evidence="1">Belongs to the sulfatase family.</text>
</comment>
<dbReference type="SUPFAM" id="SSF53649">
    <property type="entry name" value="Alkaline phosphatase-like"/>
    <property type="match status" value="1"/>
</dbReference>
<feature type="domain" description="Sulfatase N-terminal" evidence="3">
    <location>
        <begin position="26"/>
        <end position="349"/>
    </location>
</feature>
<dbReference type="InterPro" id="IPR050738">
    <property type="entry name" value="Sulfatase"/>
</dbReference>
<name>A0A174B1J9_9FIRM</name>
<dbReference type="EC" id="3.1.6.1" evidence="4"/>
<accession>A0A174B1J9</accession>
<dbReference type="Gene3D" id="3.40.720.10">
    <property type="entry name" value="Alkaline Phosphatase, subunit A"/>
    <property type="match status" value="1"/>
</dbReference>
<evidence type="ECO:0000256" key="2">
    <source>
        <dbReference type="ARBA" id="ARBA00022801"/>
    </source>
</evidence>
<dbReference type="AlphaFoldDB" id="A0A174B1J9"/>
<evidence type="ECO:0000313" key="5">
    <source>
        <dbReference type="Proteomes" id="UP000095651"/>
    </source>
</evidence>
<dbReference type="PANTHER" id="PTHR42693:SF53">
    <property type="entry name" value="ENDO-4-O-SULFATASE"/>
    <property type="match status" value="1"/>
</dbReference>
<proteinExistence type="inferred from homology"/>
<dbReference type="RefSeq" id="WP_055653874.1">
    <property type="nucleotide sequence ID" value="NZ_CABIXC010000003.1"/>
</dbReference>
<dbReference type="PANTHER" id="PTHR42693">
    <property type="entry name" value="ARYLSULFATASE FAMILY MEMBER"/>
    <property type="match status" value="1"/>
</dbReference>
<dbReference type="Proteomes" id="UP000095651">
    <property type="component" value="Unassembled WGS sequence"/>
</dbReference>
<dbReference type="InterPro" id="IPR017850">
    <property type="entry name" value="Alkaline_phosphatase_core_sf"/>
</dbReference>
<dbReference type="EMBL" id="CYZE01000003">
    <property type="protein sequence ID" value="CUN94971.1"/>
    <property type="molecule type" value="Genomic_DNA"/>
</dbReference>
<evidence type="ECO:0000259" key="3">
    <source>
        <dbReference type="Pfam" id="PF00884"/>
    </source>
</evidence>
<evidence type="ECO:0000313" key="4">
    <source>
        <dbReference type="EMBL" id="CUN94971.1"/>
    </source>
</evidence>
<dbReference type="GO" id="GO:0004065">
    <property type="term" value="F:arylsulfatase activity"/>
    <property type="evidence" value="ECO:0007669"/>
    <property type="project" value="UniProtKB-EC"/>
</dbReference>
<gene>
    <name evidence="4" type="ORF">ERS852407_01463</name>
</gene>
<sequence>MGLSVGEETRFGMNHAAEEGPKERRKNVIWFISDQHRGQAMGIHGDPNVSTPNMDWLARTGCDFEMAYSGMPLCSPFRGSMLTSRYPHHCVPGHEYPLDPKLPTVASVFREHGYETLYLGKWHLDGFHESEGRAAFHLIPKERRGGFEKWLGYENNNSPWDSYVHGDMGEGEVMKKLEGYETDALTALLLQYLDEDRERPFFAVISVQPPHDPFIAPPEFMGGRSRGSVEFRQNVPSLQKVRDRAAEDLAGYYGMIENVDWNLGRVIGKLRNRKLLEQTHVMYFSDHGDMMGSHGQFRKMTPYEEAVRIPFLIGGEIPMDYGTRGCKAVKRVMINHVDIAPTTLGLCGIEKPFWMEGFDYSFCRLNRSEKHDEIPDSVYLQSVAPNGGPDSVDQPWRGIVTMDGWKYVRFHGMPWLLYHLTEDPLEEVNLAHNGEFREKRLELEARLREWEEKTGDFESSRIVREEKV</sequence>